<comment type="similarity">
    <text evidence="3">Belongs to the Nudix hydrolase family.</text>
</comment>
<evidence type="ECO:0000313" key="5">
    <source>
        <dbReference type="EMBL" id="MDN7247219.1"/>
    </source>
</evidence>
<dbReference type="InterPro" id="IPR015797">
    <property type="entry name" value="NUDIX_hydrolase-like_dom_sf"/>
</dbReference>
<evidence type="ECO:0000313" key="6">
    <source>
        <dbReference type="Proteomes" id="UP001172142"/>
    </source>
</evidence>
<dbReference type="PROSITE" id="PS51462">
    <property type="entry name" value="NUDIX"/>
    <property type="match status" value="1"/>
</dbReference>
<comment type="cofactor">
    <cofactor evidence="1">
        <name>Mg(2+)</name>
        <dbReference type="ChEBI" id="CHEBI:18420"/>
    </cofactor>
</comment>
<gene>
    <name evidence="5" type="ORF">QWY13_17200</name>
</gene>
<reference evidence="5 6" key="1">
    <citation type="submission" date="2023-07" db="EMBL/GenBank/DDBJ databases">
        <title>Novel species in genus Planococcus.</title>
        <authorList>
            <person name="Ning S."/>
        </authorList>
    </citation>
    <scope>NUCLEOTIDE SEQUENCE [LARGE SCALE GENOMIC DNA]</scope>
    <source>
        <strain evidence="5 6">N017</strain>
    </source>
</reference>
<dbReference type="InterPro" id="IPR000086">
    <property type="entry name" value="NUDIX_hydrolase_dom"/>
</dbReference>
<dbReference type="PANTHER" id="PTHR43046:SF2">
    <property type="entry name" value="8-OXO-DGTP DIPHOSPHATASE-RELATED"/>
    <property type="match status" value="1"/>
</dbReference>
<dbReference type="RefSeq" id="WP_300992120.1">
    <property type="nucleotide sequence ID" value="NZ_CP129235.1"/>
</dbReference>
<organism evidence="5 6">
    <name type="scientific">Planococcus shenhongbingii</name>
    <dbReference type="NCBI Taxonomy" id="3058398"/>
    <lineage>
        <taxon>Bacteria</taxon>
        <taxon>Bacillati</taxon>
        <taxon>Bacillota</taxon>
        <taxon>Bacilli</taxon>
        <taxon>Bacillales</taxon>
        <taxon>Caryophanaceae</taxon>
        <taxon>Planococcus</taxon>
    </lineage>
</organism>
<dbReference type="SUPFAM" id="SSF55811">
    <property type="entry name" value="Nudix"/>
    <property type="match status" value="1"/>
</dbReference>
<comment type="caution">
    <text evidence="5">The sequence shown here is derived from an EMBL/GenBank/DDBJ whole genome shotgun (WGS) entry which is preliminary data.</text>
</comment>
<dbReference type="PANTHER" id="PTHR43046">
    <property type="entry name" value="GDP-MANNOSE MANNOSYL HYDROLASE"/>
    <property type="match status" value="1"/>
</dbReference>
<dbReference type="EC" id="3.6.-.-" evidence="5"/>
<name>A0ABT8NHL2_9BACL</name>
<dbReference type="Pfam" id="PF00293">
    <property type="entry name" value="NUDIX"/>
    <property type="match status" value="1"/>
</dbReference>
<evidence type="ECO:0000256" key="1">
    <source>
        <dbReference type="ARBA" id="ARBA00001946"/>
    </source>
</evidence>
<keyword evidence="2 3" id="KW-0378">Hydrolase</keyword>
<evidence type="ECO:0000259" key="4">
    <source>
        <dbReference type="PROSITE" id="PS51462"/>
    </source>
</evidence>
<dbReference type="InterPro" id="IPR020476">
    <property type="entry name" value="Nudix_hydrolase"/>
</dbReference>
<protein>
    <submittedName>
        <fullName evidence="5">NUDIX hydrolase</fullName>
        <ecNumber evidence="5">3.6.-.-</ecNumber>
    </submittedName>
</protein>
<dbReference type="PROSITE" id="PS00893">
    <property type="entry name" value="NUDIX_BOX"/>
    <property type="match status" value="1"/>
</dbReference>
<evidence type="ECO:0000256" key="3">
    <source>
        <dbReference type="RuleBase" id="RU003476"/>
    </source>
</evidence>
<dbReference type="Gene3D" id="3.90.79.10">
    <property type="entry name" value="Nucleoside Triphosphate Pyrophosphohydrolase"/>
    <property type="match status" value="1"/>
</dbReference>
<dbReference type="GO" id="GO:0016787">
    <property type="term" value="F:hydrolase activity"/>
    <property type="evidence" value="ECO:0007669"/>
    <property type="project" value="UniProtKB-KW"/>
</dbReference>
<dbReference type="InterPro" id="IPR020084">
    <property type="entry name" value="NUDIX_hydrolase_CS"/>
</dbReference>
<evidence type="ECO:0000256" key="2">
    <source>
        <dbReference type="ARBA" id="ARBA00022801"/>
    </source>
</evidence>
<accession>A0ABT8NHL2</accession>
<dbReference type="Proteomes" id="UP001172142">
    <property type="component" value="Unassembled WGS sequence"/>
</dbReference>
<keyword evidence="6" id="KW-1185">Reference proteome</keyword>
<dbReference type="PRINTS" id="PR00502">
    <property type="entry name" value="NUDIXFAMILY"/>
</dbReference>
<feature type="domain" description="Nudix hydrolase" evidence="4">
    <location>
        <begin position="2"/>
        <end position="143"/>
    </location>
</feature>
<sequence>MTKHRRGNIWLAAAGLVTNSQKQWLVVKKRYGGLYGKWSLPAGFVMANETIDQAAIREVKEETGIDCALLGMIGFRTGVIREEISDNMAIFLLTAIDESQPVKVQLSELYEAAWLSPDELAKDEAVSVMLQEMVNYVLEEGFQEIEDVNPGDIFGYSTYKLFFKK</sequence>
<proteinExistence type="inferred from homology"/>
<dbReference type="EMBL" id="JAUJWU010000006">
    <property type="protein sequence ID" value="MDN7247219.1"/>
    <property type="molecule type" value="Genomic_DNA"/>
</dbReference>